<gene>
    <name evidence="5" type="ORF">DFR58_10793</name>
</gene>
<keyword evidence="2" id="KW-0808">Transferase</keyword>
<dbReference type="OrthoDB" id="9769991at2"/>
<dbReference type="Gene3D" id="2.60.420.10">
    <property type="entry name" value="Maltose phosphorylase, domain 3"/>
    <property type="match status" value="1"/>
</dbReference>
<reference evidence="5 6" key="1">
    <citation type="submission" date="2018-07" db="EMBL/GenBank/DDBJ databases">
        <title>Genomic Encyclopedia of Type Strains, Phase IV (KMG-IV): sequencing the most valuable type-strain genomes for metagenomic binning, comparative biology and taxonomic classification.</title>
        <authorList>
            <person name="Goeker M."/>
        </authorList>
    </citation>
    <scope>NUCLEOTIDE SEQUENCE [LARGE SCALE GENOMIC DNA]</scope>
    <source>
        <strain evidence="5 6">DSM 27016</strain>
    </source>
</reference>
<dbReference type="InterPro" id="IPR011013">
    <property type="entry name" value="Gal_mutarotase_sf_dom"/>
</dbReference>
<evidence type="ECO:0000256" key="1">
    <source>
        <dbReference type="ARBA" id="ARBA00022676"/>
    </source>
</evidence>
<dbReference type="InterPro" id="IPR010383">
    <property type="entry name" value="Glyco_hydrolase_94_b-supersand"/>
</dbReference>
<dbReference type="Gene3D" id="1.20.890.20">
    <property type="entry name" value="mpn423 like domain"/>
    <property type="match status" value="1"/>
</dbReference>
<proteinExistence type="predicted"/>
<name>A0A369BAK2_9FIRM</name>
<keyword evidence="6" id="KW-1185">Reference proteome</keyword>
<evidence type="ECO:0000256" key="2">
    <source>
        <dbReference type="ARBA" id="ARBA00022679"/>
    </source>
</evidence>
<evidence type="ECO:0000313" key="5">
    <source>
        <dbReference type="EMBL" id="RCX17547.1"/>
    </source>
</evidence>
<feature type="domain" description="Glycosyl hydrolase 94 catalytic" evidence="4">
    <location>
        <begin position="293"/>
        <end position="566"/>
    </location>
</feature>
<comment type="caution">
    <text evidence="5">The sequence shown here is derived from an EMBL/GenBank/DDBJ whole genome shotgun (WGS) entry which is preliminary data.</text>
</comment>
<keyword evidence="1" id="KW-0328">Glycosyltransferase</keyword>
<dbReference type="GO" id="GO:0005975">
    <property type="term" value="P:carbohydrate metabolic process"/>
    <property type="evidence" value="ECO:0007669"/>
    <property type="project" value="InterPro"/>
</dbReference>
<dbReference type="InterPro" id="IPR012341">
    <property type="entry name" value="6hp_glycosidase-like_sf"/>
</dbReference>
<dbReference type="GO" id="GO:0030246">
    <property type="term" value="F:carbohydrate binding"/>
    <property type="evidence" value="ECO:0007669"/>
    <property type="project" value="InterPro"/>
</dbReference>
<accession>A0A369BAK2</accession>
<dbReference type="RefSeq" id="WP_114297264.1">
    <property type="nucleotide sequence ID" value="NZ_QPJT01000007.1"/>
</dbReference>
<organism evidence="5 6">
    <name type="scientific">Anaerobacterium chartisolvens</name>
    <dbReference type="NCBI Taxonomy" id="1297424"/>
    <lineage>
        <taxon>Bacteria</taxon>
        <taxon>Bacillati</taxon>
        <taxon>Bacillota</taxon>
        <taxon>Clostridia</taxon>
        <taxon>Eubacteriales</taxon>
        <taxon>Oscillospiraceae</taxon>
        <taxon>Anaerobacterium</taxon>
    </lineage>
</organism>
<dbReference type="GO" id="GO:0016757">
    <property type="term" value="F:glycosyltransferase activity"/>
    <property type="evidence" value="ECO:0007669"/>
    <property type="project" value="UniProtKB-KW"/>
</dbReference>
<protein>
    <submittedName>
        <fullName evidence="5">Cellobiose phosphorylase</fullName>
    </submittedName>
</protein>
<evidence type="ECO:0000259" key="4">
    <source>
        <dbReference type="Pfam" id="PF17167"/>
    </source>
</evidence>
<dbReference type="Proteomes" id="UP000253034">
    <property type="component" value="Unassembled WGS sequence"/>
</dbReference>
<dbReference type="SUPFAM" id="SSF74650">
    <property type="entry name" value="Galactose mutarotase-like"/>
    <property type="match status" value="1"/>
</dbReference>
<dbReference type="PANTHER" id="PTHR37469">
    <property type="entry name" value="CELLOBIONIC ACID PHOSPHORYLASE-RELATED"/>
    <property type="match status" value="1"/>
</dbReference>
<dbReference type="InterPro" id="IPR033432">
    <property type="entry name" value="GH94_catalytic"/>
</dbReference>
<evidence type="ECO:0000259" key="3">
    <source>
        <dbReference type="Pfam" id="PF06165"/>
    </source>
</evidence>
<dbReference type="Pfam" id="PF06165">
    <property type="entry name" value="GH94_b-supersand"/>
    <property type="match status" value="1"/>
</dbReference>
<dbReference type="SMART" id="SM01068">
    <property type="entry name" value="CBM_X"/>
    <property type="match status" value="1"/>
</dbReference>
<feature type="domain" description="Glycosyl hydrolase 94 supersandwich" evidence="3">
    <location>
        <begin position="11"/>
        <end position="278"/>
    </location>
</feature>
<dbReference type="PANTHER" id="PTHR37469:SF2">
    <property type="entry name" value="CELLOBIONIC ACID PHOSPHORYLASE"/>
    <property type="match status" value="1"/>
</dbReference>
<dbReference type="InterPro" id="IPR037018">
    <property type="entry name" value="GH65_N"/>
</dbReference>
<dbReference type="InterPro" id="IPR008928">
    <property type="entry name" value="6-hairpin_glycosidase_sf"/>
</dbReference>
<evidence type="ECO:0000313" key="6">
    <source>
        <dbReference type="Proteomes" id="UP000253034"/>
    </source>
</evidence>
<dbReference type="Gene3D" id="2.70.98.40">
    <property type="entry name" value="Glycoside hydrolase, family 65, N-terminal domain"/>
    <property type="match status" value="1"/>
</dbReference>
<dbReference type="Gene3D" id="1.50.10.10">
    <property type="match status" value="2"/>
</dbReference>
<sequence length="730" mass="82677">MKYGYFNDESKEYVITSAQTPYPWNNYLGTKDFFSVVSNTSGGYCFYRDARLTGITRRKYRSIPLCYGGRCFHIYDNGDLWCPGFVPANRDLDYYMCRHGMGYTSLVGERNGIRSEALFFVPLDTHAEIQKVTLTNTGKENKKISVFSYIKFGFRDYCKDTEYFKEGLGTGEVQAEDSVIYYKIEYGERRTRYAFYSVNIPVSGFITDKDIFTGCSGISCDAMEAPVASHCINVELAPGEAKTIIFILGYAENDTSSRSHGKGAINKKKAHKIIKAFETEEQADVAFTKLAEHWGKLLSKYTLKSGDQRLDRMVNIWSQYQCMVDFNMSGCSLPFEPGLRKRTDFGDLSRDILGFVHQIPDRARERILDLASVQVDGADACNRRQTLAAEENNEVSGELDLHPLWLILSTSAYIKETGNFDILEEKVPSIDDRRKAISLFGHLTKAFYSTAHNLGPNGFPVVGQDAWGDCLNFKNFPMKDSKAAWRAAGRKGKASESALVAGMFVFIGDELVKICRHIGWDTEASEASRHIKRMKENLISRGYREECFLRAYDNMGNTIESKELRELLCRCNSWTSAAEAVTGNGDRAFEYYCKTAPAYIEDISDLHISEPYVYSQTIEEHGAEEHGAVKSSWLPSTAAWNFVVISQWILGIRPAYNGLMIDPCIPSSWNEYTVKRWYRDSMYEITVKNPEHVCRGLKSLMVDGKKFIGNMLPVFGDKKLHKVEAILGND</sequence>
<dbReference type="InterPro" id="IPR052047">
    <property type="entry name" value="GH94_Enzymes"/>
</dbReference>
<dbReference type="EMBL" id="QPJT01000007">
    <property type="protein sequence ID" value="RCX17547.1"/>
    <property type="molecule type" value="Genomic_DNA"/>
</dbReference>
<dbReference type="AlphaFoldDB" id="A0A369BAK2"/>
<dbReference type="SUPFAM" id="SSF48208">
    <property type="entry name" value="Six-hairpin glycosidases"/>
    <property type="match status" value="1"/>
</dbReference>
<dbReference type="Pfam" id="PF17167">
    <property type="entry name" value="Glyco_hydro_94"/>
    <property type="match status" value="2"/>
</dbReference>
<feature type="domain" description="Glycosyl hydrolase 94 catalytic" evidence="4">
    <location>
        <begin position="567"/>
        <end position="651"/>
    </location>
</feature>